<keyword evidence="3" id="KW-1185">Reference proteome</keyword>
<accession>A0A6J8CGJ7</accession>
<reference evidence="2 3" key="1">
    <citation type="submission" date="2020-06" db="EMBL/GenBank/DDBJ databases">
        <authorList>
            <person name="Li R."/>
            <person name="Bekaert M."/>
        </authorList>
    </citation>
    <scope>NUCLEOTIDE SEQUENCE [LARGE SCALE GENOMIC DNA]</scope>
    <source>
        <strain evidence="3">wild</strain>
    </source>
</reference>
<gene>
    <name evidence="2" type="ORF">MCOR_29141</name>
</gene>
<dbReference type="OrthoDB" id="2384350at2759"/>
<organism evidence="2 3">
    <name type="scientific">Mytilus coruscus</name>
    <name type="common">Sea mussel</name>
    <dbReference type="NCBI Taxonomy" id="42192"/>
    <lineage>
        <taxon>Eukaryota</taxon>
        <taxon>Metazoa</taxon>
        <taxon>Spiralia</taxon>
        <taxon>Lophotrochozoa</taxon>
        <taxon>Mollusca</taxon>
        <taxon>Bivalvia</taxon>
        <taxon>Autobranchia</taxon>
        <taxon>Pteriomorphia</taxon>
        <taxon>Mytilida</taxon>
        <taxon>Mytiloidea</taxon>
        <taxon>Mytilidae</taxon>
        <taxon>Mytilinae</taxon>
        <taxon>Mytilus</taxon>
    </lineage>
</organism>
<evidence type="ECO:0000313" key="3">
    <source>
        <dbReference type="Proteomes" id="UP000507470"/>
    </source>
</evidence>
<sequence>MCAWFEITFSPTVQITFFPVFATSANYSDILCVTLGEKGIRRRVQAQTNIPKNWHGFLWVDENKRELFQFLSEKLANLANTETVGENVISYQAHIDKSKLQPCKHEEADTRVMIHVADAVRDGFKNISIKTVVTDVIVIAISVFKDTKADEIWIAWKHFRYIPIHDIAQSLGPLKSRILPIFQAFTGCDTVSSFAGRGKKTAWDIWNAFPRGLDTHKVLGLLRQEENRTKVMGLFSGQVRPMTVIGLRNLLNFKYSEGNSRLGEIKTGHGFLTFLQAASKKTDSKAHVNGIVVSLEDILMWLSGARSIPATGFHKKIDDDFSNAVLLEYTCVNQVLNDDDDDSTSMETAPYSSTPIRQTDNHSSSAYE</sequence>
<name>A0A6J8CGJ7_MYTCO</name>
<evidence type="ECO:0000313" key="2">
    <source>
        <dbReference type="EMBL" id="CAC5394392.1"/>
    </source>
</evidence>
<evidence type="ECO:0000256" key="1">
    <source>
        <dbReference type="SAM" id="MobiDB-lite"/>
    </source>
</evidence>
<protein>
    <submittedName>
        <fullName evidence="2">Uncharacterized protein</fullName>
    </submittedName>
</protein>
<dbReference type="EMBL" id="CACVKT020005282">
    <property type="protein sequence ID" value="CAC5394392.1"/>
    <property type="molecule type" value="Genomic_DNA"/>
</dbReference>
<proteinExistence type="predicted"/>
<dbReference type="Proteomes" id="UP000507470">
    <property type="component" value="Unassembled WGS sequence"/>
</dbReference>
<feature type="compositionally biased region" description="Polar residues" evidence="1">
    <location>
        <begin position="345"/>
        <end position="368"/>
    </location>
</feature>
<feature type="region of interest" description="Disordered" evidence="1">
    <location>
        <begin position="339"/>
        <end position="368"/>
    </location>
</feature>
<dbReference type="AlphaFoldDB" id="A0A6J8CGJ7"/>